<dbReference type="InParanoid" id="A0A0P0W0T0"/>
<dbReference type="EMBL" id="AP014959">
    <property type="protein sequence ID" value="BAS85167.1"/>
    <property type="molecule type" value="Genomic_DNA"/>
</dbReference>
<name>A0A0P0W0T0_ORYSJ</name>
<feature type="compositionally biased region" description="Pro residues" evidence="1">
    <location>
        <begin position="58"/>
        <end position="81"/>
    </location>
</feature>
<reference evidence="2 3" key="2">
    <citation type="journal article" date="2013" name="Plant Cell Physiol.">
        <title>Rice Annotation Project Database (RAP-DB): an integrative and interactive database for rice genomics.</title>
        <authorList>
            <person name="Sakai H."/>
            <person name="Lee S.S."/>
            <person name="Tanaka T."/>
            <person name="Numa H."/>
            <person name="Kim J."/>
            <person name="Kawahara Y."/>
            <person name="Wakimoto H."/>
            <person name="Yang C.C."/>
            <person name="Iwamoto M."/>
            <person name="Abe T."/>
            <person name="Yamada Y."/>
            <person name="Muto A."/>
            <person name="Inokuchi H."/>
            <person name="Ikemura T."/>
            <person name="Matsumoto T."/>
            <person name="Sasaki T."/>
            <person name="Itoh T."/>
        </authorList>
    </citation>
    <scope>NUCLEOTIDE SEQUENCE [LARGE SCALE GENOMIC DNA]</scope>
    <source>
        <strain evidence="3">cv. Nipponbare</strain>
    </source>
</reference>
<protein>
    <submittedName>
        <fullName evidence="2">Os03g0597050 protein</fullName>
    </submittedName>
</protein>
<evidence type="ECO:0000313" key="2">
    <source>
        <dbReference type="EMBL" id="BAS85167.1"/>
    </source>
</evidence>
<feature type="region of interest" description="Disordered" evidence="1">
    <location>
        <begin position="54"/>
        <end position="81"/>
    </location>
</feature>
<reference evidence="2 3" key="3">
    <citation type="journal article" date="2013" name="Rice">
        <title>Improvement of the Oryza sativa Nipponbare reference genome using next generation sequence and optical map data.</title>
        <authorList>
            <person name="Kawahara Y."/>
            <person name="de la Bastide M."/>
            <person name="Hamilton J.P."/>
            <person name="Kanamori H."/>
            <person name="McCombie W.R."/>
            <person name="Ouyang S."/>
            <person name="Schwartz D.C."/>
            <person name="Tanaka T."/>
            <person name="Wu J."/>
            <person name="Zhou S."/>
            <person name="Childs K.L."/>
            <person name="Davidson R.M."/>
            <person name="Lin H."/>
            <person name="Quesada-Ocampo L."/>
            <person name="Vaillancourt B."/>
            <person name="Sakai H."/>
            <person name="Lee S.S."/>
            <person name="Kim J."/>
            <person name="Numa H."/>
            <person name="Itoh T."/>
            <person name="Buell C.R."/>
            <person name="Matsumoto T."/>
        </authorList>
    </citation>
    <scope>NUCLEOTIDE SEQUENCE [LARGE SCALE GENOMIC DNA]</scope>
    <source>
        <strain evidence="3">cv. Nipponbare</strain>
    </source>
</reference>
<dbReference type="PaxDb" id="39947-A0A0P0W0T0"/>
<reference evidence="3" key="1">
    <citation type="journal article" date="2005" name="Nature">
        <title>The map-based sequence of the rice genome.</title>
        <authorList>
            <consortium name="International rice genome sequencing project (IRGSP)"/>
            <person name="Matsumoto T."/>
            <person name="Wu J."/>
            <person name="Kanamori H."/>
            <person name="Katayose Y."/>
            <person name="Fujisawa M."/>
            <person name="Namiki N."/>
            <person name="Mizuno H."/>
            <person name="Yamamoto K."/>
            <person name="Antonio B.A."/>
            <person name="Baba T."/>
            <person name="Sakata K."/>
            <person name="Nagamura Y."/>
            <person name="Aoki H."/>
            <person name="Arikawa K."/>
            <person name="Arita K."/>
            <person name="Bito T."/>
            <person name="Chiden Y."/>
            <person name="Fujitsuka N."/>
            <person name="Fukunaka R."/>
            <person name="Hamada M."/>
            <person name="Harada C."/>
            <person name="Hayashi A."/>
            <person name="Hijishita S."/>
            <person name="Honda M."/>
            <person name="Hosokawa S."/>
            <person name="Ichikawa Y."/>
            <person name="Idonuma A."/>
            <person name="Iijima M."/>
            <person name="Ikeda M."/>
            <person name="Ikeno M."/>
            <person name="Ito K."/>
            <person name="Ito S."/>
            <person name="Ito T."/>
            <person name="Ito Y."/>
            <person name="Ito Y."/>
            <person name="Iwabuchi A."/>
            <person name="Kamiya K."/>
            <person name="Karasawa W."/>
            <person name="Kurita K."/>
            <person name="Katagiri S."/>
            <person name="Kikuta A."/>
            <person name="Kobayashi H."/>
            <person name="Kobayashi N."/>
            <person name="Machita K."/>
            <person name="Maehara T."/>
            <person name="Masukawa M."/>
            <person name="Mizubayashi T."/>
            <person name="Mukai Y."/>
            <person name="Nagasaki H."/>
            <person name="Nagata Y."/>
            <person name="Naito S."/>
            <person name="Nakashima M."/>
            <person name="Nakama Y."/>
            <person name="Nakamichi Y."/>
            <person name="Nakamura M."/>
            <person name="Meguro A."/>
            <person name="Negishi M."/>
            <person name="Ohta I."/>
            <person name="Ohta T."/>
            <person name="Okamoto M."/>
            <person name="Ono N."/>
            <person name="Saji S."/>
            <person name="Sakaguchi M."/>
            <person name="Sakai K."/>
            <person name="Shibata M."/>
            <person name="Shimokawa T."/>
            <person name="Song J."/>
            <person name="Takazaki Y."/>
            <person name="Terasawa K."/>
            <person name="Tsugane M."/>
            <person name="Tsuji K."/>
            <person name="Ueda S."/>
            <person name="Waki K."/>
            <person name="Yamagata H."/>
            <person name="Yamamoto M."/>
            <person name="Yamamoto S."/>
            <person name="Yamane H."/>
            <person name="Yoshiki S."/>
            <person name="Yoshihara R."/>
            <person name="Yukawa K."/>
            <person name="Zhong H."/>
            <person name="Yano M."/>
            <person name="Yuan Q."/>
            <person name="Ouyang S."/>
            <person name="Liu J."/>
            <person name="Jones K.M."/>
            <person name="Gansberger K."/>
            <person name="Moffat K."/>
            <person name="Hill J."/>
            <person name="Bera J."/>
            <person name="Fadrosh D."/>
            <person name="Jin S."/>
            <person name="Johri S."/>
            <person name="Kim M."/>
            <person name="Overton L."/>
            <person name="Reardon M."/>
            <person name="Tsitrin T."/>
            <person name="Vuong H."/>
            <person name="Weaver B."/>
            <person name="Ciecko A."/>
            <person name="Tallon L."/>
            <person name="Jackson J."/>
            <person name="Pai G."/>
            <person name="Aken S.V."/>
            <person name="Utterback T."/>
            <person name="Reidmuller S."/>
            <person name="Feldblyum T."/>
            <person name="Hsiao J."/>
            <person name="Zismann V."/>
            <person name="Iobst S."/>
            <person name="de Vazeille A.R."/>
            <person name="Buell C.R."/>
            <person name="Ying K."/>
            <person name="Li Y."/>
            <person name="Lu T."/>
            <person name="Huang Y."/>
            <person name="Zhao Q."/>
            <person name="Feng Q."/>
            <person name="Zhang L."/>
            <person name="Zhu J."/>
            <person name="Weng Q."/>
            <person name="Mu J."/>
            <person name="Lu Y."/>
            <person name="Fan D."/>
            <person name="Liu Y."/>
            <person name="Guan J."/>
            <person name="Zhang Y."/>
            <person name="Yu S."/>
            <person name="Liu X."/>
            <person name="Zhang Y."/>
            <person name="Hong G."/>
            <person name="Han B."/>
            <person name="Choisne N."/>
            <person name="Demange N."/>
            <person name="Orjeda G."/>
            <person name="Samain S."/>
            <person name="Cattolico L."/>
            <person name="Pelletier E."/>
            <person name="Couloux A."/>
            <person name="Segurens B."/>
            <person name="Wincker P."/>
            <person name="D'Hont A."/>
            <person name="Scarpelli C."/>
            <person name="Weissenbach J."/>
            <person name="Salanoubat M."/>
            <person name="Quetier F."/>
            <person name="Yu Y."/>
            <person name="Kim H.R."/>
            <person name="Rambo T."/>
            <person name="Currie J."/>
            <person name="Collura K."/>
            <person name="Luo M."/>
            <person name="Yang T."/>
            <person name="Ammiraju J.S.S."/>
            <person name="Engler F."/>
            <person name="Soderlund C."/>
            <person name="Wing R.A."/>
            <person name="Palmer L.E."/>
            <person name="de la Bastide M."/>
            <person name="Spiegel L."/>
            <person name="Nascimento L."/>
            <person name="Zutavern T."/>
            <person name="O'Shaughnessy A."/>
            <person name="Dike S."/>
            <person name="Dedhia N."/>
            <person name="Preston R."/>
            <person name="Balija V."/>
            <person name="McCombie W.R."/>
            <person name="Chow T."/>
            <person name="Chen H."/>
            <person name="Chung M."/>
            <person name="Chen C."/>
            <person name="Shaw J."/>
            <person name="Wu H."/>
            <person name="Hsiao K."/>
            <person name="Chao Y."/>
            <person name="Chu M."/>
            <person name="Cheng C."/>
            <person name="Hour A."/>
            <person name="Lee P."/>
            <person name="Lin S."/>
            <person name="Lin Y."/>
            <person name="Liou J."/>
            <person name="Liu S."/>
            <person name="Hsing Y."/>
            <person name="Raghuvanshi S."/>
            <person name="Mohanty A."/>
            <person name="Bharti A.K."/>
            <person name="Gaur A."/>
            <person name="Gupta V."/>
            <person name="Kumar D."/>
            <person name="Ravi V."/>
            <person name="Vij S."/>
            <person name="Kapur A."/>
            <person name="Khurana P."/>
            <person name="Khurana P."/>
            <person name="Khurana J.P."/>
            <person name="Tyagi A.K."/>
            <person name="Gaikwad K."/>
            <person name="Singh A."/>
            <person name="Dalal V."/>
            <person name="Srivastava S."/>
            <person name="Dixit A."/>
            <person name="Pal A.K."/>
            <person name="Ghazi I.A."/>
            <person name="Yadav M."/>
            <person name="Pandit A."/>
            <person name="Bhargava A."/>
            <person name="Sureshbabu K."/>
            <person name="Batra K."/>
            <person name="Sharma T.R."/>
            <person name="Mohapatra T."/>
            <person name="Singh N.K."/>
            <person name="Messing J."/>
            <person name="Nelson A.B."/>
            <person name="Fuks G."/>
            <person name="Kavchok S."/>
            <person name="Keizer G."/>
            <person name="Linton E."/>
            <person name="Llaca V."/>
            <person name="Song R."/>
            <person name="Tanyolac B."/>
            <person name="Young S."/>
            <person name="Ho-Il K."/>
            <person name="Hahn J.H."/>
            <person name="Sangsakoo G."/>
            <person name="Vanavichit A."/>
            <person name="de Mattos Luiz.A.T."/>
            <person name="Zimmer P.D."/>
            <person name="Malone G."/>
            <person name="Dellagostin O."/>
            <person name="de Oliveira A.C."/>
            <person name="Bevan M."/>
            <person name="Bancroft I."/>
            <person name="Minx P."/>
            <person name="Cordum H."/>
            <person name="Wilson R."/>
            <person name="Cheng Z."/>
            <person name="Jin W."/>
            <person name="Jiang J."/>
            <person name="Leong S.A."/>
            <person name="Iwama H."/>
            <person name="Gojobori T."/>
            <person name="Itoh T."/>
            <person name="Niimura Y."/>
            <person name="Fujii Y."/>
            <person name="Habara T."/>
            <person name="Sakai H."/>
            <person name="Sato Y."/>
            <person name="Wilson G."/>
            <person name="Kumar K."/>
            <person name="McCouch S."/>
            <person name="Juretic N."/>
            <person name="Hoen D."/>
            <person name="Wright S."/>
            <person name="Bruskiewich R."/>
            <person name="Bureau T."/>
            <person name="Miyao A."/>
            <person name="Hirochika H."/>
            <person name="Nishikawa T."/>
            <person name="Kadowaki K."/>
            <person name="Sugiura M."/>
            <person name="Burr B."/>
            <person name="Sasaki T."/>
        </authorList>
    </citation>
    <scope>NUCLEOTIDE SEQUENCE [LARGE SCALE GENOMIC DNA]</scope>
    <source>
        <strain evidence="3">cv. Nipponbare</strain>
    </source>
</reference>
<gene>
    <name evidence="2" type="ordered locus">Os03g0597050</name>
    <name evidence="2" type="ORF">OSNPB_030597050</name>
</gene>
<dbReference type="AlphaFoldDB" id="A0A0P0W0T0"/>
<accession>A0A0P0W0T0</accession>
<keyword evidence="3" id="KW-1185">Reference proteome</keyword>
<proteinExistence type="predicted"/>
<evidence type="ECO:0000256" key="1">
    <source>
        <dbReference type="SAM" id="MobiDB-lite"/>
    </source>
</evidence>
<sequence>MEVVDGRAGVDQPPAPVVTMAIVGIELGSGELPHRRIGAERTLGRGEVVVMVMGRATHPPPPPSAAAPPPLPPFPSLPLLP</sequence>
<dbReference type="Proteomes" id="UP000059680">
    <property type="component" value="Chromosome 3"/>
</dbReference>
<evidence type="ECO:0000313" key="3">
    <source>
        <dbReference type="Proteomes" id="UP000059680"/>
    </source>
</evidence>
<organism evidence="2 3">
    <name type="scientific">Oryza sativa subsp. japonica</name>
    <name type="common">Rice</name>
    <dbReference type="NCBI Taxonomy" id="39947"/>
    <lineage>
        <taxon>Eukaryota</taxon>
        <taxon>Viridiplantae</taxon>
        <taxon>Streptophyta</taxon>
        <taxon>Embryophyta</taxon>
        <taxon>Tracheophyta</taxon>
        <taxon>Spermatophyta</taxon>
        <taxon>Magnoliopsida</taxon>
        <taxon>Liliopsida</taxon>
        <taxon>Poales</taxon>
        <taxon>Poaceae</taxon>
        <taxon>BOP clade</taxon>
        <taxon>Oryzoideae</taxon>
        <taxon>Oryzeae</taxon>
        <taxon>Oryzinae</taxon>
        <taxon>Oryza</taxon>
        <taxon>Oryza sativa</taxon>
    </lineage>
</organism>